<accession>V6I1M6</accession>
<reference evidence="1" key="1">
    <citation type="submission" date="2013-05" db="EMBL/GenBank/DDBJ databases">
        <authorList>
            <person name="Harkins D.M."/>
            <person name="Durkin A.S."/>
            <person name="Brinkac L.M."/>
            <person name="Haft D.H."/>
            <person name="Selengut J.D."/>
            <person name="Sanka R."/>
            <person name="DePew J."/>
            <person name="Purushe J."/>
            <person name="Hartskeerl R.A."/>
            <person name="Ahmed A."/>
            <person name="van der Linden H."/>
            <person name="Goris M.G.A."/>
            <person name="Vinetz J.M."/>
            <person name="Sutton G.G."/>
            <person name="Nierman W.C."/>
            <person name="Fouts D.E."/>
        </authorList>
    </citation>
    <scope>NUCLEOTIDE SEQUENCE [LARGE SCALE GENOMIC DNA]</scope>
    <source>
        <strain evidence="1">L 60</strain>
    </source>
</reference>
<evidence type="ECO:0000313" key="2">
    <source>
        <dbReference type="Proteomes" id="UP000018747"/>
    </source>
</evidence>
<gene>
    <name evidence="1" type="ORF">LEP1GSC062_4485</name>
</gene>
<keyword evidence="2" id="KW-1185">Reference proteome</keyword>
<dbReference type="NCBIfam" id="NF047804">
    <property type="entry name" value="LIC13305_lipo"/>
    <property type="match status" value="1"/>
</dbReference>
<organism evidence="1 2">
    <name type="scientific">Leptospira alexanderi serovar Manhao 3 str. L 60</name>
    <dbReference type="NCBI Taxonomy" id="1049759"/>
    <lineage>
        <taxon>Bacteria</taxon>
        <taxon>Pseudomonadati</taxon>
        <taxon>Spirochaetota</taxon>
        <taxon>Spirochaetia</taxon>
        <taxon>Leptospirales</taxon>
        <taxon>Leptospiraceae</taxon>
        <taxon>Leptospira</taxon>
    </lineage>
</organism>
<dbReference type="AlphaFoldDB" id="V6I1M6"/>
<dbReference type="Proteomes" id="UP000018747">
    <property type="component" value="Unassembled WGS sequence"/>
</dbReference>
<comment type="caution">
    <text evidence="1">The sequence shown here is derived from an EMBL/GenBank/DDBJ whole genome shotgun (WGS) entry which is preliminary data.</text>
</comment>
<evidence type="ECO:0008006" key="3">
    <source>
        <dbReference type="Google" id="ProtNLM"/>
    </source>
</evidence>
<dbReference type="EMBL" id="AHMT02000012">
    <property type="protein sequence ID" value="EQA64090.1"/>
    <property type="molecule type" value="Genomic_DNA"/>
</dbReference>
<name>V6I1M6_9LEPT</name>
<sequence>MFCFLILIQLVACSEKKDGIDSDLLLSVVALQPKPDRAENYDRDVQIITHTPNVPTKLNATVGCNVNYYSDEDVDYFVRRLKLEIARYPRGYWIKANAERVVLCRSITLDGRLVSPFSTADAIFLIVEERMASRGEEMTTFDNVTYKYFDGNTGINHELTHSVDRNIPPAYYVYSDWLNLNYSGFEYGKERDNYPFTTNFWNPLPGFVAEYGTINFQEDRGTIGALIMGSQPLYNKLVQACQTDPIVAAKVRKIVAGWNAFWPFPGAENTEWKIRMAQVEKDCK</sequence>
<evidence type="ECO:0000313" key="1">
    <source>
        <dbReference type="EMBL" id="EQA64090.1"/>
    </source>
</evidence>
<proteinExistence type="predicted"/>
<protein>
    <recommendedName>
        <fullName evidence="3">Lipoprotein</fullName>
    </recommendedName>
</protein>